<evidence type="ECO:0000256" key="1">
    <source>
        <dbReference type="ARBA" id="ARBA00022741"/>
    </source>
</evidence>
<comment type="similarity">
    <text evidence="6">Belongs to the DEAD box helicase family.</text>
</comment>
<evidence type="ECO:0000256" key="6">
    <source>
        <dbReference type="RuleBase" id="RU365068"/>
    </source>
</evidence>
<dbReference type="AlphaFoldDB" id="A0A9D4Y4U3"/>
<dbReference type="Pfam" id="PF13959">
    <property type="entry name" value="CTE_SPB4"/>
    <property type="match status" value="1"/>
</dbReference>
<keyword evidence="1 6" id="KW-0547">Nucleotide-binding</keyword>
<keyword evidence="4 6" id="KW-0067">ATP-binding</keyword>
<dbReference type="GO" id="GO:0005524">
    <property type="term" value="F:ATP binding"/>
    <property type="evidence" value="ECO:0007669"/>
    <property type="project" value="UniProtKB-UniRule"/>
</dbReference>
<evidence type="ECO:0000256" key="7">
    <source>
        <dbReference type="SAM" id="MobiDB-lite"/>
    </source>
</evidence>
<comment type="function">
    <text evidence="6">RNA helicase.</text>
</comment>
<dbReference type="GO" id="GO:0003724">
    <property type="term" value="F:RNA helicase activity"/>
    <property type="evidence" value="ECO:0007669"/>
    <property type="project" value="UniProtKB-EC"/>
</dbReference>
<evidence type="ECO:0000256" key="4">
    <source>
        <dbReference type="ARBA" id="ARBA00022840"/>
    </source>
</evidence>
<proteinExistence type="inferred from homology"/>
<feature type="domain" description="Helicase C-terminal" evidence="8">
    <location>
        <begin position="1"/>
        <end position="100"/>
    </location>
</feature>
<name>A0A9D4Y4U3_PEA</name>
<evidence type="ECO:0000313" key="10">
    <source>
        <dbReference type="Proteomes" id="UP001058974"/>
    </source>
</evidence>
<evidence type="ECO:0000256" key="5">
    <source>
        <dbReference type="ARBA" id="ARBA00022884"/>
    </source>
</evidence>
<dbReference type="InterPro" id="IPR001650">
    <property type="entry name" value="Helicase_C-like"/>
</dbReference>
<comment type="catalytic activity">
    <reaction evidence="6">
        <text>ATP + H2O = ADP + phosphate + H(+)</text>
        <dbReference type="Rhea" id="RHEA:13065"/>
        <dbReference type="ChEBI" id="CHEBI:15377"/>
        <dbReference type="ChEBI" id="CHEBI:15378"/>
        <dbReference type="ChEBI" id="CHEBI:30616"/>
        <dbReference type="ChEBI" id="CHEBI:43474"/>
        <dbReference type="ChEBI" id="CHEBI:456216"/>
        <dbReference type="EC" id="3.6.4.13"/>
    </reaction>
</comment>
<reference evidence="9 10" key="1">
    <citation type="journal article" date="2022" name="Nat. Genet.">
        <title>Improved pea reference genome and pan-genome highlight genomic features and evolutionary characteristics.</title>
        <authorList>
            <person name="Yang T."/>
            <person name="Liu R."/>
            <person name="Luo Y."/>
            <person name="Hu S."/>
            <person name="Wang D."/>
            <person name="Wang C."/>
            <person name="Pandey M.K."/>
            <person name="Ge S."/>
            <person name="Xu Q."/>
            <person name="Li N."/>
            <person name="Li G."/>
            <person name="Huang Y."/>
            <person name="Saxena R.K."/>
            <person name="Ji Y."/>
            <person name="Li M."/>
            <person name="Yan X."/>
            <person name="He Y."/>
            <person name="Liu Y."/>
            <person name="Wang X."/>
            <person name="Xiang C."/>
            <person name="Varshney R.K."/>
            <person name="Ding H."/>
            <person name="Gao S."/>
            <person name="Zong X."/>
        </authorList>
    </citation>
    <scope>NUCLEOTIDE SEQUENCE [LARGE SCALE GENOMIC DNA]</scope>
    <source>
        <strain evidence="9 10">cv. Zhongwan 6</strain>
    </source>
</reference>
<dbReference type="PANTHER" id="PTHR24031">
    <property type="entry name" value="RNA HELICASE"/>
    <property type="match status" value="1"/>
</dbReference>
<feature type="compositionally biased region" description="Basic residues" evidence="7">
    <location>
        <begin position="317"/>
        <end position="326"/>
    </location>
</feature>
<dbReference type="InterPro" id="IPR027417">
    <property type="entry name" value="P-loop_NTPase"/>
</dbReference>
<feature type="compositionally biased region" description="Acidic residues" evidence="7">
    <location>
        <begin position="331"/>
        <end position="347"/>
    </location>
</feature>
<dbReference type="InterPro" id="IPR025313">
    <property type="entry name" value="SPB4-like_CTE"/>
</dbReference>
<gene>
    <name evidence="9" type="ORF">KIW84_020350</name>
</gene>
<dbReference type="PROSITE" id="PS51194">
    <property type="entry name" value="HELICASE_CTER"/>
    <property type="match status" value="1"/>
</dbReference>
<dbReference type="EC" id="3.6.4.13" evidence="6"/>
<organism evidence="9 10">
    <name type="scientific">Pisum sativum</name>
    <name type="common">Garden pea</name>
    <name type="synonym">Lathyrus oleraceus</name>
    <dbReference type="NCBI Taxonomy" id="3888"/>
    <lineage>
        <taxon>Eukaryota</taxon>
        <taxon>Viridiplantae</taxon>
        <taxon>Streptophyta</taxon>
        <taxon>Embryophyta</taxon>
        <taxon>Tracheophyta</taxon>
        <taxon>Spermatophyta</taxon>
        <taxon>Magnoliopsida</taxon>
        <taxon>eudicotyledons</taxon>
        <taxon>Gunneridae</taxon>
        <taxon>Pentapetalae</taxon>
        <taxon>rosids</taxon>
        <taxon>fabids</taxon>
        <taxon>Fabales</taxon>
        <taxon>Fabaceae</taxon>
        <taxon>Papilionoideae</taxon>
        <taxon>50 kb inversion clade</taxon>
        <taxon>NPAAA clade</taxon>
        <taxon>Hologalegina</taxon>
        <taxon>IRL clade</taxon>
        <taxon>Fabeae</taxon>
        <taxon>Lathyrus</taxon>
    </lineage>
</organism>
<dbReference type="Pfam" id="PF00271">
    <property type="entry name" value="Helicase_C"/>
    <property type="match status" value="1"/>
</dbReference>
<dbReference type="SMART" id="SM01178">
    <property type="entry name" value="DUF4217"/>
    <property type="match status" value="1"/>
</dbReference>
<dbReference type="Gramene" id="Psat02G0035000-T2">
    <property type="protein sequence ID" value="KAI5433016.1"/>
    <property type="gene ID" value="KIW84_020350"/>
</dbReference>
<dbReference type="Gene3D" id="3.40.50.300">
    <property type="entry name" value="P-loop containing nucleotide triphosphate hydrolases"/>
    <property type="match status" value="1"/>
</dbReference>
<evidence type="ECO:0000313" key="9">
    <source>
        <dbReference type="EMBL" id="KAI5433016.1"/>
    </source>
</evidence>
<evidence type="ECO:0000259" key="8">
    <source>
        <dbReference type="PROSITE" id="PS51194"/>
    </source>
</evidence>
<evidence type="ECO:0000256" key="3">
    <source>
        <dbReference type="ARBA" id="ARBA00022806"/>
    </source>
</evidence>
<dbReference type="GO" id="GO:0003723">
    <property type="term" value="F:RNA binding"/>
    <property type="evidence" value="ECO:0007669"/>
    <property type="project" value="UniProtKB-UniRule"/>
</dbReference>
<keyword evidence="2 6" id="KW-0378">Hydrolase</keyword>
<sequence>MKQEKRMAIYSEFCENRSVLFSTDVAARGLDFNKAVDWVVQVDCPENVASYIHRVGRTARYKSDGKSVLFLLPSETQMLEKLEAAKVPVHLVKPKKEKLQPVSSLLASLLVKYPELQQRAQRAFVTYLRSIHLQKDKEIFDILKLPIDEYSASLGLPMTPKIRFINQKLKSKAVSTKSNLAEPVDPNQENVLEGSREKLDKIVFKDEEIENDLLQAADTSKEDDTKSADIGELIPATRLLKKKKLKINLHRPLGSRVVFDDEGNTLPPLARIAGTQSVKDSLLIDPEQKAEYYKRMREDLKKADKEDKLVERQRLREKRIKQKMKRKADNMEEEDNQDNISGSEEDETVNKRRHKKSKIYFDSDSDEGERKEVTGNQGITLQEQEALALKLLQSMQA</sequence>
<protein>
    <recommendedName>
        <fullName evidence="6">ATP-dependent RNA helicase</fullName>
        <ecNumber evidence="6">3.6.4.13</ecNumber>
    </recommendedName>
</protein>
<dbReference type="SMART" id="SM00490">
    <property type="entry name" value="HELICc"/>
    <property type="match status" value="1"/>
</dbReference>
<keyword evidence="5 6" id="KW-0694">RNA-binding</keyword>
<dbReference type="EMBL" id="JAMSHJ010000002">
    <property type="protein sequence ID" value="KAI5433016.1"/>
    <property type="molecule type" value="Genomic_DNA"/>
</dbReference>
<dbReference type="CDD" id="cd18787">
    <property type="entry name" value="SF2_C_DEAD"/>
    <property type="match status" value="1"/>
</dbReference>
<dbReference type="SUPFAM" id="SSF52540">
    <property type="entry name" value="P-loop containing nucleoside triphosphate hydrolases"/>
    <property type="match status" value="1"/>
</dbReference>
<dbReference type="Proteomes" id="UP001058974">
    <property type="component" value="Chromosome 2"/>
</dbReference>
<comment type="domain">
    <text evidence="6">The Q motif is unique to and characteristic of the DEAD box family of RNA helicases and controls ATP binding and hydrolysis.</text>
</comment>
<accession>A0A9D4Y4U3</accession>
<keyword evidence="10" id="KW-1185">Reference proteome</keyword>
<evidence type="ECO:0000256" key="2">
    <source>
        <dbReference type="ARBA" id="ARBA00022801"/>
    </source>
</evidence>
<feature type="region of interest" description="Disordered" evidence="7">
    <location>
        <begin position="317"/>
        <end position="382"/>
    </location>
</feature>
<keyword evidence="3 6" id="KW-0347">Helicase</keyword>
<comment type="caution">
    <text evidence="9">The sequence shown here is derived from an EMBL/GenBank/DDBJ whole genome shotgun (WGS) entry which is preliminary data.</text>
</comment>
<dbReference type="GO" id="GO:0016787">
    <property type="term" value="F:hydrolase activity"/>
    <property type="evidence" value="ECO:0007669"/>
    <property type="project" value="UniProtKB-KW"/>
</dbReference>